<sequence length="195" mass="21688">MGTFNYSMCPLLTMGDFMSLADARQAMKGSFVATVIAVGDLKSGTKDNKDWSYKKLTLEDVSAKITLTVWGGEIKLFEYGKTYEFHTPWFTNYEGEAVLALGKYCQVKLVENPEVSHTPSAPESTPEPSTDTPKIPLDQKLVHDEIWAFAISEATKVYPLGTAGADPNLTGRLILAQVFYKKNMDYYIHREGRAG</sequence>
<dbReference type="Gene3D" id="2.40.50.140">
    <property type="entry name" value="Nucleic acid-binding proteins"/>
    <property type="match status" value="1"/>
</dbReference>
<gene>
    <name evidence="2" type="ORF">LCGC14_0372470</name>
</gene>
<feature type="region of interest" description="Disordered" evidence="1">
    <location>
        <begin position="115"/>
        <end position="135"/>
    </location>
</feature>
<proteinExistence type="predicted"/>
<evidence type="ECO:0000256" key="1">
    <source>
        <dbReference type="SAM" id="MobiDB-lite"/>
    </source>
</evidence>
<accession>A0A0F9VRV1</accession>
<dbReference type="SUPFAM" id="SSF50249">
    <property type="entry name" value="Nucleic acid-binding proteins"/>
    <property type="match status" value="1"/>
</dbReference>
<dbReference type="EMBL" id="LAZR01000298">
    <property type="protein sequence ID" value="KKN76221.1"/>
    <property type="molecule type" value="Genomic_DNA"/>
</dbReference>
<feature type="compositionally biased region" description="Low complexity" evidence="1">
    <location>
        <begin position="116"/>
        <end position="133"/>
    </location>
</feature>
<evidence type="ECO:0000313" key="2">
    <source>
        <dbReference type="EMBL" id="KKN76221.1"/>
    </source>
</evidence>
<reference evidence="2" key="1">
    <citation type="journal article" date="2015" name="Nature">
        <title>Complex archaea that bridge the gap between prokaryotes and eukaryotes.</title>
        <authorList>
            <person name="Spang A."/>
            <person name="Saw J.H."/>
            <person name="Jorgensen S.L."/>
            <person name="Zaremba-Niedzwiedzka K."/>
            <person name="Martijn J."/>
            <person name="Lind A.E."/>
            <person name="van Eijk R."/>
            <person name="Schleper C."/>
            <person name="Guy L."/>
            <person name="Ettema T.J."/>
        </authorList>
    </citation>
    <scope>NUCLEOTIDE SEQUENCE</scope>
</reference>
<organism evidence="2">
    <name type="scientific">marine sediment metagenome</name>
    <dbReference type="NCBI Taxonomy" id="412755"/>
    <lineage>
        <taxon>unclassified sequences</taxon>
        <taxon>metagenomes</taxon>
        <taxon>ecological metagenomes</taxon>
    </lineage>
</organism>
<evidence type="ECO:0008006" key="3">
    <source>
        <dbReference type="Google" id="ProtNLM"/>
    </source>
</evidence>
<dbReference type="InterPro" id="IPR012340">
    <property type="entry name" value="NA-bd_OB-fold"/>
</dbReference>
<name>A0A0F9VRV1_9ZZZZ</name>
<dbReference type="AlphaFoldDB" id="A0A0F9VRV1"/>
<protein>
    <recommendedName>
        <fullName evidence="3">OB domain-containing protein</fullName>
    </recommendedName>
</protein>
<comment type="caution">
    <text evidence="2">The sequence shown here is derived from an EMBL/GenBank/DDBJ whole genome shotgun (WGS) entry which is preliminary data.</text>
</comment>